<organism evidence="2">
    <name type="scientific">Haptolina brevifila</name>
    <dbReference type="NCBI Taxonomy" id="156173"/>
    <lineage>
        <taxon>Eukaryota</taxon>
        <taxon>Haptista</taxon>
        <taxon>Haptophyta</taxon>
        <taxon>Prymnesiophyceae</taxon>
        <taxon>Prymnesiales</taxon>
        <taxon>Prymnesiaceae</taxon>
        <taxon>Haptolina</taxon>
    </lineage>
</organism>
<accession>A0A7S2NBR5</accession>
<evidence type="ECO:0000313" key="2">
    <source>
        <dbReference type="EMBL" id="CAD9531054.1"/>
    </source>
</evidence>
<protein>
    <submittedName>
        <fullName evidence="2">Uncharacterized protein</fullName>
    </submittedName>
</protein>
<dbReference type="AlphaFoldDB" id="A0A7S2NBR5"/>
<gene>
    <name evidence="2" type="ORF">CBRE1094_LOCUS38093</name>
</gene>
<proteinExistence type="predicted"/>
<dbReference type="EMBL" id="HBGU01069775">
    <property type="protein sequence ID" value="CAD9531054.1"/>
    <property type="molecule type" value="Transcribed_RNA"/>
</dbReference>
<evidence type="ECO:0000256" key="1">
    <source>
        <dbReference type="SAM" id="MobiDB-lite"/>
    </source>
</evidence>
<reference evidence="2" key="1">
    <citation type="submission" date="2021-01" db="EMBL/GenBank/DDBJ databases">
        <authorList>
            <person name="Corre E."/>
            <person name="Pelletier E."/>
            <person name="Niang G."/>
            <person name="Scheremetjew M."/>
            <person name="Finn R."/>
            <person name="Kale V."/>
            <person name="Holt S."/>
            <person name="Cochrane G."/>
            <person name="Meng A."/>
            <person name="Brown T."/>
            <person name="Cohen L."/>
        </authorList>
    </citation>
    <scope>NUCLEOTIDE SEQUENCE</scope>
    <source>
        <strain evidence="2">UTEX LB 985</strain>
    </source>
</reference>
<sequence>MRAAIGDGSALETATSTPMVASQAPPRPNSELMSLALYPASDGSRRTAVGCQRLGAQNYTSAEARAAWPMEDDSCQIDAIDDNAEVRGAWVLAAGYRGDVQTGMRGLERASWGGGQSAGQNSNHAQAEATRVVVAMSPAE</sequence>
<name>A0A7S2NBR5_9EUKA</name>
<feature type="region of interest" description="Disordered" evidence="1">
    <location>
        <begin position="1"/>
        <end position="28"/>
    </location>
</feature>